<dbReference type="RefSeq" id="XP_022501242.1">
    <property type="nucleotide sequence ID" value="XM_022642684.1"/>
</dbReference>
<dbReference type="EMBL" id="LVCJ01000023">
    <property type="protein sequence ID" value="OAL36230.1"/>
    <property type="molecule type" value="Genomic_DNA"/>
</dbReference>
<accession>A0A178D232</accession>
<evidence type="ECO:0000313" key="1">
    <source>
        <dbReference type="EMBL" id="OAL36230.1"/>
    </source>
</evidence>
<dbReference type="OrthoDB" id="4146035at2759"/>
<keyword evidence="2" id="KW-1185">Reference proteome</keyword>
<dbReference type="PANTHER" id="PTHR37540">
    <property type="entry name" value="TRANSCRIPTION FACTOR (ACR-2), PUTATIVE-RELATED-RELATED"/>
    <property type="match status" value="1"/>
</dbReference>
<evidence type="ECO:0008006" key="3">
    <source>
        <dbReference type="Google" id="ProtNLM"/>
    </source>
</evidence>
<dbReference type="AlphaFoldDB" id="A0A178D232"/>
<dbReference type="GeneID" id="34587806"/>
<name>A0A178D232_9EURO</name>
<gene>
    <name evidence="1" type="ORF">AYO20_04388</name>
</gene>
<comment type="caution">
    <text evidence="1">The sequence shown here is derived from an EMBL/GenBank/DDBJ whole genome shotgun (WGS) entry which is preliminary data.</text>
</comment>
<dbReference type="Proteomes" id="UP000185904">
    <property type="component" value="Unassembled WGS sequence"/>
</dbReference>
<organism evidence="1 2">
    <name type="scientific">Fonsecaea nubica</name>
    <dbReference type="NCBI Taxonomy" id="856822"/>
    <lineage>
        <taxon>Eukaryota</taxon>
        <taxon>Fungi</taxon>
        <taxon>Dikarya</taxon>
        <taxon>Ascomycota</taxon>
        <taxon>Pezizomycotina</taxon>
        <taxon>Eurotiomycetes</taxon>
        <taxon>Chaetothyriomycetidae</taxon>
        <taxon>Chaetothyriales</taxon>
        <taxon>Herpotrichiellaceae</taxon>
        <taxon>Fonsecaea</taxon>
    </lineage>
</organism>
<dbReference type="PANTHER" id="PTHR37540:SF5">
    <property type="entry name" value="TRANSCRIPTION FACTOR DOMAIN-CONTAINING PROTEIN"/>
    <property type="match status" value="1"/>
</dbReference>
<sequence length="395" mass="44356">MELSRSFSSYVWSTFLEGDVHHEKRALTHKIKGMALVIEQLGQPQSSALESSIQAALILSAIEACAGNIEGFRIHISAARQMVKIRGGLDNLSPLLIGQICSFEPGIHRAIGTETFPCTDRHFGTFLLNCRRDVATKHPAFNRISPTARLPIEEVQEFCDPLDLPPSLYFSACITEFLSVTKEFRELSIARSQFLADPSTESRSAYASARCRSVSDAFSSALQWILNPDYTPTESDRTKQKSTSAAVEQQNATGLVCLFYIHATLWRYRYEPVETDRYMKSVAEKVQRNGLELSKSLDALSALLVWICVSDENLKIEDKRVGWRGLTRLVSRLSRVALRLSRRSRTNLELALSEGLRGSTQSSMIEEVECVESPEATTEDCIWPDPESIWKELIE</sequence>
<evidence type="ECO:0000313" key="2">
    <source>
        <dbReference type="Proteomes" id="UP000185904"/>
    </source>
</evidence>
<reference evidence="1 2" key="1">
    <citation type="submission" date="2016-03" db="EMBL/GenBank/DDBJ databases">
        <title>The draft genome sequence of Fonsecaea nubica causative agent of cutaneous subcutaneous infection in human host.</title>
        <authorList>
            <person name="Costa F."/>
            <person name="Sybren D.H."/>
            <person name="Raittz R.T."/>
            <person name="Weiss V.A."/>
            <person name="Leao A.C."/>
            <person name="Gomes R."/>
            <person name="De Souza E.M."/>
            <person name="Pedrosa F.O."/>
            <person name="Steffens M.B."/>
            <person name="Bombassaro A."/>
            <person name="Tadra-Sfeir M.Z."/>
            <person name="Moreno L.F."/>
            <person name="Najafzadeh M.J."/>
            <person name="Felipe M.S."/>
            <person name="Teixeira M."/>
            <person name="Sun J."/>
            <person name="Xi L."/>
            <person name="Castro M.A."/>
            <person name="Vicente V.A."/>
        </authorList>
    </citation>
    <scope>NUCLEOTIDE SEQUENCE [LARGE SCALE GENOMIC DNA]</scope>
    <source>
        <strain evidence="1 2">CBS 269.64</strain>
    </source>
</reference>
<proteinExistence type="predicted"/>
<protein>
    <recommendedName>
        <fullName evidence="3">Transcription factor domain-containing protein</fullName>
    </recommendedName>
</protein>